<evidence type="ECO:0000313" key="2">
    <source>
        <dbReference type="EMBL" id="CAK9318484.1"/>
    </source>
</evidence>
<dbReference type="EMBL" id="OZ021737">
    <property type="protein sequence ID" value="CAK9318484.1"/>
    <property type="molecule type" value="Genomic_DNA"/>
</dbReference>
<protein>
    <recommendedName>
        <fullName evidence="4">Heparanase-like protein 1</fullName>
    </recommendedName>
</protein>
<name>A0ABP0YDA7_9ROSI</name>
<dbReference type="Gene3D" id="3.20.20.80">
    <property type="entry name" value="Glycosidases"/>
    <property type="match status" value="1"/>
</dbReference>
<sequence>MGKIVVDGATTIAKTDENYICMTIDYWPFNECSKIPCLWDGNASVLNLNLSLPTLTKAVQAFKTLRIRVGGSLQDKLIYDIGSFKGNNNCPRFARDSNEMFQITEGCLSIERAIVTFGLNALLGRHPTIGMLWEGDWNYTNAEDLIQYTIEKNYQIDSWEFGNEMVGHNSIGANIPAAQYAKDLIKFREIIDRLYNKSQQKPLIVAPGAFFDVPWYEDFVNKTGQGVVDVFTHHIYNMGAGDDPKIIQRFVDPNYLSQESSVFQQLENIVKVHAPWSVPWVGEAGGSSRGGSPNISNTFIDGFWYLDQLAMAALYNTKVYCRQTLVGGHYGVLLPHTLAPSPDYYGALLFHQLMGPGVLKVDNNISSYLRTYAHCTKGRSGVTMLFINLSNQTEFRIEIENKMNMSLANNPAHREEYHLTPSNGLVRSSTVLLNGNLLEATEDGDLPNLMPIYSDTNSISIATWSIVFVVIPNFQAPACK</sequence>
<organism evidence="2 3">
    <name type="scientific">Citrullus colocynthis</name>
    <name type="common">colocynth</name>
    <dbReference type="NCBI Taxonomy" id="252529"/>
    <lineage>
        <taxon>Eukaryota</taxon>
        <taxon>Viridiplantae</taxon>
        <taxon>Streptophyta</taxon>
        <taxon>Embryophyta</taxon>
        <taxon>Tracheophyta</taxon>
        <taxon>Spermatophyta</taxon>
        <taxon>Magnoliopsida</taxon>
        <taxon>eudicotyledons</taxon>
        <taxon>Gunneridae</taxon>
        <taxon>Pentapetalae</taxon>
        <taxon>rosids</taxon>
        <taxon>fabids</taxon>
        <taxon>Cucurbitales</taxon>
        <taxon>Cucurbitaceae</taxon>
        <taxon>Benincaseae</taxon>
        <taxon>Citrullus</taxon>
    </lineage>
</organism>
<accession>A0ABP0YDA7</accession>
<dbReference type="PANTHER" id="PTHR14363:SF21">
    <property type="entry name" value="HEPARANASE-LIKE PROTEIN 1"/>
    <property type="match status" value="1"/>
</dbReference>
<dbReference type="Proteomes" id="UP001642487">
    <property type="component" value="Chromosome 3"/>
</dbReference>
<proteinExistence type="inferred from homology"/>
<dbReference type="Pfam" id="PF03662">
    <property type="entry name" value="Glyco_hydro_79n"/>
    <property type="match status" value="1"/>
</dbReference>
<keyword evidence="3" id="KW-1185">Reference proteome</keyword>
<comment type="similarity">
    <text evidence="1">Belongs to the glycosyl hydrolase 79 family.</text>
</comment>
<evidence type="ECO:0000256" key="1">
    <source>
        <dbReference type="ARBA" id="ARBA00009800"/>
    </source>
</evidence>
<dbReference type="InterPro" id="IPR017853">
    <property type="entry name" value="GH"/>
</dbReference>
<evidence type="ECO:0008006" key="4">
    <source>
        <dbReference type="Google" id="ProtNLM"/>
    </source>
</evidence>
<evidence type="ECO:0000313" key="3">
    <source>
        <dbReference type="Proteomes" id="UP001642487"/>
    </source>
</evidence>
<gene>
    <name evidence="2" type="ORF">CITCOLO1_LOCUS10452</name>
</gene>
<dbReference type="SUPFAM" id="SSF51445">
    <property type="entry name" value="(Trans)glycosidases"/>
    <property type="match status" value="1"/>
</dbReference>
<dbReference type="InterPro" id="IPR005199">
    <property type="entry name" value="Glyco_hydro_79"/>
</dbReference>
<reference evidence="2 3" key="1">
    <citation type="submission" date="2024-03" db="EMBL/GenBank/DDBJ databases">
        <authorList>
            <person name="Gkanogiannis A."/>
            <person name="Becerra Lopez-Lavalle L."/>
        </authorList>
    </citation>
    <scope>NUCLEOTIDE SEQUENCE [LARGE SCALE GENOMIC DNA]</scope>
</reference>
<dbReference type="PANTHER" id="PTHR14363">
    <property type="entry name" value="HEPARANASE-RELATED"/>
    <property type="match status" value="1"/>
</dbReference>